<dbReference type="EMBL" id="GBBK01005764">
    <property type="protein sequence ID" value="JAC18718.1"/>
    <property type="molecule type" value="mRNA"/>
</dbReference>
<reference evidence="1" key="1">
    <citation type="submission" date="2014-03" db="EMBL/GenBank/DDBJ databases">
        <title>The sialotranscriptome of Amblyomma triste, Amblyomma parvum and Amblyomma cajennense ticks, uncovered by 454-based RNA-seq.</title>
        <authorList>
            <person name="Garcia G.R."/>
            <person name="Gardinassi L.G."/>
            <person name="Ribeiro J.M."/>
            <person name="Anatriello E."/>
            <person name="Ferreira B.R."/>
            <person name="Moreira H.N."/>
            <person name="Mafra C."/>
            <person name="Olegario M.M."/>
            <person name="Szabo P.J."/>
            <person name="Miranda-Santos I.K."/>
            <person name="Maruyama S.R."/>
        </authorList>
    </citation>
    <scope>NUCLEOTIDE SEQUENCE</scope>
    <source>
        <strain evidence="1">Uberlandia</strain>
        <tissue evidence="1">Salivary glands</tissue>
    </source>
</reference>
<organism evidence="1">
    <name type="scientific">Amblyomma cajennense</name>
    <name type="common">Cayenne tick</name>
    <name type="synonym">Acarus cajennensis</name>
    <dbReference type="NCBI Taxonomy" id="34607"/>
    <lineage>
        <taxon>Eukaryota</taxon>
        <taxon>Metazoa</taxon>
        <taxon>Ecdysozoa</taxon>
        <taxon>Arthropoda</taxon>
        <taxon>Chelicerata</taxon>
        <taxon>Arachnida</taxon>
        <taxon>Acari</taxon>
        <taxon>Parasitiformes</taxon>
        <taxon>Ixodida</taxon>
        <taxon>Ixodoidea</taxon>
        <taxon>Ixodidae</taxon>
        <taxon>Amblyomminae</taxon>
        <taxon>Amblyomma</taxon>
    </lineage>
</organism>
<protein>
    <submittedName>
        <fullName evidence="1">Putative secreted protein</fullName>
    </submittedName>
</protein>
<accession>A0A023FCZ0</accession>
<sequence length="67" mass="7070">MGAGVGMCCQLLPVLGPAQSDVVWPFSFKSKKLSRVAGVHTQGQSGAIERQPFLRGRHALLACVACC</sequence>
<evidence type="ECO:0000313" key="1">
    <source>
        <dbReference type="EMBL" id="JAC18718.1"/>
    </source>
</evidence>
<proteinExistence type="evidence at transcript level"/>
<name>A0A023FCZ0_AMBCJ</name>
<dbReference type="AlphaFoldDB" id="A0A023FCZ0"/>